<dbReference type="Gene3D" id="3.40.50.1100">
    <property type="match status" value="2"/>
</dbReference>
<evidence type="ECO:0000256" key="2">
    <source>
        <dbReference type="ARBA" id="ARBA00008639"/>
    </source>
</evidence>
<dbReference type="InterPro" id="IPR027278">
    <property type="entry name" value="ACCD_DCysDesulf"/>
</dbReference>
<dbReference type="STRING" id="1195760.SAMN05444281_0278"/>
<organism evidence="7 8">
    <name type="scientific">Wenyingzhuangia marina</name>
    <dbReference type="NCBI Taxonomy" id="1195760"/>
    <lineage>
        <taxon>Bacteria</taxon>
        <taxon>Pseudomonadati</taxon>
        <taxon>Bacteroidota</taxon>
        <taxon>Flavobacteriia</taxon>
        <taxon>Flavobacteriales</taxon>
        <taxon>Flavobacteriaceae</taxon>
        <taxon>Wenyingzhuangia</taxon>
    </lineage>
</organism>
<evidence type="ECO:0000313" key="8">
    <source>
        <dbReference type="Proteomes" id="UP000184109"/>
    </source>
</evidence>
<dbReference type="GO" id="GO:0019148">
    <property type="term" value="F:D-cysteine desulfhydrase activity"/>
    <property type="evidence" value="ECO:0007669"/>
    <property type="project" value="TreeGrafter"/>
</dbReference>
<keyword evidence="8" id="KW-1185">Reference proteome</keyword>
<dbReference type="Pfam" id="PF00291">
    <property type="entry name" value="PALP"/>
    <property type="match status" value="1"/>
</dbReference>
<evidence type="ECO:0000256" key="1">
    <source>
        <dbReference type="ARBA" id="ARBA00001933"/>
    </source>
</evidence>
<evidence type="ECO:0000313" key="7">
    <source>
        <dbReference type="EMBL" id="SHH37160.1"/>
    </source>
</evidence>
<feature type="domain" description="Tryptophan synthase beta chain-like PALP" evidence="6">
    <location>
        <begin position="13"/>
        <end position="284"/>
    </location>
</feature>
<feature type="active site" description="Nucleophile" evidence="4">
    <location>
        <position position="63"/>
    </location>
</feature>
<dbReference type="PANTHER" id="PTHR43780:SF2">
    <property type="entry name" value="1-AMINOCYCLOPROPANE-1-CARBOXYLATE DEAMINASE-RELATED"/>
    <property type="match status" value="1"/>
</dbReference>
<proteinExistence type="inferred from homology"/>
<name>A0A1M5SFF5_9FLAO</name>
<reference evidence="8" key="1">
    <citation type="submission" date="2016-11" db="EMBL/GenBank/DDBJ databases">
        <authorList>
            <person name="Varghese N."/>
            <person name="Submissions S."/>
        </authorList>
    </citation>
    <scope>NUCLEOTIDE SEQUENCE [LARGE SCALE GENOMIC DNA]</scope>
    <source>
        <strain evidence="8">DSM 100572</strain>
    </source>
</reference>
<dbReference type="SUPFAM" id="SSF53686">
    <property type="entry name" value="Tryptophan synthase beta subunit-like PLP-dependent enzymes"/>
    <property type="match status" value="1"/>
</dbReference>
<evidence type="ECO:0000256" key="3">
    <source>
        <dbReference type="ARBA" id="ARBA00022898"/>
    </source>
</evidence>
<dbReference type="PANTHER" id="PTHR43780">
    <property type="entry name" value="1-AMINOCYCLOPROPANE-1-CARBOXYLATE DEAMINASE-RELATED"/>
    <property type="match status" value="1"/>
</dbReference>
<comment type="cofactor">
    <cofactor evidence="1">
        <name>pyridoxal 5'-phosphate</name>
        <dbReference type="ChEBI" id="CHEBI:597326"/>
    </cofactor>
</comment>
<dbReference type="PIRSF" id="PIRSF006278">
    <property type="entry name" value="ACCD_DCysDesulf"/>
    <property type="match status" value="1"/>
</dbReference>
<evidence type="ECO:0000256" key="4">
    <source>
        <dbReference type="PIRSR" id="PIRSR006278-1"/>
    </source>
</evidence>
<dbReference type="EMBL" id="FQXQ01000001">
    <property type="protein sequence ID" value="SHH37160.1"/>
    <property type="molecule type" value="Genomic_DNA"/>
</dbReference>
<dbReference type="OrthoDB" id="9801249at2"/>
<comment type="similarity">
    <text evidence="2">Belongs to the ACC deaminase/D-cysteine desulfhydrase family.</text>
</comment>
<dbReference type="InterPro" id="IPR036052">
    <property type="entry name" value="TrpB-like_PALP_sf"/>
</dbReference>
<feature type="modified residue" description="N6-(pyridoxal phosphate)lysine" evidence="5">
    <location>
        <position position="36"/>
    </location>
</feature>
<keyword evidence="3 5" id="KW-0663">Pyridoxal phosphate</keyword>
<sequence>MISQNIQISLPILKEKEVSLYIKREDLLHPFISGNKFRKLKYNLQEAKSQNKECLLTFGGAYSNHILATAAAGKEYGFKTVGVIRGEELGIDLQKTFSQNPTLKQAHQFGMEFLFVSRAAYQQKNDVTFLTLLLTKYPNTYILPEGGTNSLAIKGCEEILSEKDTEFTHVCCAMGTGGTVTGIINSSAAKQNILVFPSLKGNWIVDEINSLKPNKQNWQVIADYHFGGYGKVSEDLITFINQFKNQTNILLDPIYTGKMLFGILELIKNNHFKKGSKILAIHTGGLQGIAGMNLLLKQKNKTIINE</sequence>
<accession>A0A1M5SFF5</accession>
<evidence type="ECO:0000259" key="6">
    <source>
        <dbReference type="Pfam" id="PF00291"/>
    </source>
</evidence>
<evidence type="ECO:0000256" key="5">
    <source>
        <dbReference type="PIRSR" id="PIRSR006278-2"/>
    </source>
</evidence>
<dbReference type="Proteomes" id="UP000184109">
    <property type="component" value="Unassembled WGS sequence"/>
</dbReference>
<dbReference type="RefSeq" id="WP_073117889.1">
    <property type="nucleotide sequence ID" value="NZ_BMEN01000001.1"/>
</dbReference>
<dbReference type="InterPro" id="IPR001926">
    <property type="entry name" value="TrpB-like_PALP"/>
</dbReference>
<dbReference type="AlphaFoldDB" id="A0A1M5SFF5"/>
<protein>
    <submittedName>
        <fullName evidence="7">1-aminocyclopropane-1-carboxylate deaminase</fullName>
    </submittedName>
</protein>
<gene>
    <name evidence="7" type="ORF">SAMN05444281_0278</name>
</gene>